<dbReference type="Pfam" id="PF03548">
    <property type="entry name" value="LolA"/>
    <property type="match status" value="1"/>
</dbReference>
<evidence type="ECO:0000256" key="7">
    <source>
        <dbReference type="ARBA" id="ARBA00022764"/>
    </source>
</evidence>
<evidence type="ECO:0000256" key="12">
    <source>
        <dbReference type="SAM" id="Phobius"/>
    </source>
</evidence>
<reference evidence="14" key="1">
    <citation type="submission" date="2016-10" db="EMBL/GenBank/DDBJ databases">
        <authorList>
            <person name="Varghese N."/>
            <person name="Submissions S."/>
        </authorList>
    </citation>
    <scope>NUCLEOTIDE SEQUENCE [LARGE SCALE GENOMIC DNA]</scope>
    <source>
        <strain evidence="14">DSM 18579</strain>
    </source>
</reference>
<evidence type="ECO:0000256" key="4">
    <source>
        <dbReference type="ARBA" id="ARBA00014035"/>
    </source>
</evidence>
<keyword evidence="13" id="KW-0449">Lipoprotein</keyword>
<dbReference type="RefSeq" id="WP_093317847.1">
    <property type="nucleotide sequence ID" value="NZ_FOHV01000004.1"/>
</dbReference>
<name>A0A1H9ZU17_9GAMM</name>
<protein>
    <recommendedName>
        <fullName evidence="4 10">Outer-membrane lipoprotein carrier protein</fullName>
    </recommendedName>
</protein>
<proteinExistence type="inferred from homology"/>
<dbReference type="OrthoDB" id="9787361at2"/>
<comment type="function">
    <text evidence="10">Participates in the translocation of lipoproteins from the inner membrane to the outer membrane. Only forms a complex with a lipoprotein if the residue after the N-terminal Cys is not an aspartate (The Asp acts as a targeting signal to indicate that the lipoprotein should stay in the inner membrane).</text>
</comment>
<evidence type="ECO:0000256" key="2">
    <source>
        <dbReference type="ARBA" id="ARBA00007615"/>
    </source>
</evidence>
<keyword evidence="12" id="KW-1133">Transmembrane helix</keyword>
<dbReference type="SUPFAM" id="SSF89392">
    <property type="entry name" value="Prokaryotic lipoproteins and lipoprotein localization factors"/>
    <property type="match status" value="1"/>
</dbReference>
<dbReference type="EMBL" id="FOHV01000004">
    <property type="protein sequence ID" value="SES85274.1"/>
    <property type="molecule type" value="Genomic_DNA"/>
</dbReference>
<dbReference type="Gene3D" id="2.50.20.10">
    <property type="entry name" value="Lipoprotein localisation LolA/LolB/LppX"/>
    <property type="match status" value="1"/>
</dbReference>
<feature type="region of interest" description="Disordered" evidence="11">
    <location>
        <begin position="181"/>
        <end position="208"/>
    </location>
</feature>
<evidence type="ECO:0000256" key="6">
    <source>
        <dbReference type="ARBA" id="ARBA00022729"/>
    </source>
</evidence>
<comment type="subunit">
    <text evidence="3 10">Monomer.</text>
</comment>
<keyword evidence="7 10" id="KW-0574">Periplasm</keyword>
<organism evidence="13 14">
    <name type="scientific">Thorsellia anophelis DSM 18579</name>
    <dbReference type="NCBI Taxonomy" id="1123402"/>
    <lineage>
        <taxon>Bacteria</taxon>
        <taxon>Pseudomonadati</taxon>
        <taxon>Pseudomonadota</taxon>
        <taxon>Gammaproteobacteria</taxon>
        <taxon>Enterobacterales</taxon>
        <taxon>Thorselliaceae</taxon>
        <taxon>Thorsellia</taxon>
    </lineage>
</organism>
<evidence type="ECO:0000256" key="11">
    <source>
        <dbReference type="SAM" id="MobiDB-lite"/>
    </source>
</evidence>
<gene>
    <name evidence="10" type="primary">lolA</name>
    <name evidence="13" type="ORF">SAMN02583745_00701</name>
</gene>
<dbReference type="PANTHER" id="PTHR35869:SF1">
    <property type="entry name" value="OUTER-MEMBRANE LIPOPROTEIN CARRIER PROTEIN"/>
    <property type="match status" value="1"/>
</dbReference>
<keyword evidence="12" id="KW-0812">Transmembrane</keyword>
<evidence type="ECO:0000313" key="14">
    <source>
        <dbReference type="Proteomes" id="UP000242642"/>
    </source>
</evidence>
<sequence length="208" mass="23607">MQTKHYINILINLVIITLSLISINAHADAQQNLQSRLDKINVFQSSFVQKVYDADKKLIQSGEGEMWVKRPNLFNWHTLVPDESQLISDGKTLWFYNPFIEQVTATNLADATANTPFILIAGNKNSDWAQYNIKQRGNDFSLTPKSDSNSLKQFDIRVTPAGTIESFVSVELDGQKSEYQLSNQNSQPVSDDKFKFDIPDGVTFDDQR</sequence>
<dbReference type="GO" id="GO:0042953">
    <property type="term" value="P:lipoprotein transport"/>
    <property type="evidence" value="ECO:0007669"/>
    <property type="project" value="InterPro"/>
</dbReference>
<evidence type="ECO:0000313" key="13">
    <source>
        <dbReference type="EMBL" id="SES85274.1"/>
    </source>
</evidence>
<dbReference type="InterPro" id="IPR018323">
    <property type="entry name" value="OM_lipoprot_carrier_LolA_Pbac"/>
</dbReference>
<dbReference type="Proteomes" id="UP000242642">
    <property type="component" value="Unassembled WGS sequence"/>
</dbReference>
<comment type="subcellular location">
    <subcellularLocation>
        <location evidence="1 10">Periplasm</location>
    </subcellularLocation>
</comment>
<keyword evidence="14" id="KW-1185">Reference proteome</keyword>
<dbReference type="HAMAP" id="MF_00240">
    <property type="entry name" value="LolA"/>
    <property type="match status" value="1"/>
</dbReference>
<comment type="similarity">
    <text evidence="2 10">Belongs to the LolA family.</text>
</comment>
<accession>A0A1H9ZU17</accession>
<evidence type="ECO:0000256" key="10">
    <source>
        <dbReference type="HAMAP-Rule" id="MF_00240"/>
    </source>
</evidence>
<evidence type="ECO:0000256" key="3">
    <source>
        <dbReference type="ARBA" id="ARBA00011245"/>
    </source>
</evidence>
<dbReference type="CDD" id="cd16325">
    <property type="entry name" value="LolA"/>
    <property type="match status" value="1"/>
</dbReference>
<keyword evidence="5 10" id="KW-0813">Transport</keyword>
<evidence type="ECO:0000256" key="5">
    <source>
        <dbReference type="ARBA" id="ARBA00022448"/>
    </source>
</evidence>
<dbReference type="InterPro" id="IPR004564">
    <property type="entry name" value="OM_lipoprot_carrier_LolA-like"/>
</dbReference>
<keyword evidence="9 10" id="KW-0143">Chaperone</keyword>
<dbReference type="NCBIfam" id="TIGR00547">
    <property type="entry name" value="lolA"/>
    <property type="match status" value="1"/>
</dbReference>
<dbReference type="GO" id="GO:0030288">
    <property type="term" value="C:outer membrane-bounded periplasmic space"/>
    <property type="evidence" value="ECO:0007669"/>
    <property type="project" value="TreeGrafter"/>
</dbReference>
<dbReference type="GO" id="GO:0044874">
    <property type="term" value="P:lipoprotein localization to outer membrane"/>
    <property type="evidence" value="ECO:0007669"/>
    <property type="project" value="UniProtKB-UniRule"/>
</dbReference>
<dbReference type="InterPro" id="IPR029046">
    <property type="entry name" value="LolA/LolB/LppX"/>
</dbReference>
<feature type="transmembrane region" description="Helical" evidence="12">
    <location>
        <begin position="6"/>
        <end position="27"/>
    </location>
</feature>
<evidence type="ECO:0000256" key="8">
    <source>
        <dbReference type="ARBA" id="ARBA00022927"/>
    </source>
</evidence>
<evidence type="ECO:0000256" key="9">
    <source>
        <dbReference type="ARBA" id="ARBA00023186"/>
    </source>
</evidence>
<keyword evidence="12" id="KW-0472">Membrane</keyword>
<keyword evidence="6" id="KW-0732">Signal</keyword>
<keyword evidence="8 10" id="KW-0653">Protein transport</keyword>
<dbReference type="STRING" id="1123402.SAMN02583745_00701"/>
<dbReference type="PANTHER" id="PTHR35869">
    <property type="entry name" value="OUTER-MEMBRANE LIPOPROTEIN CARRIER PROTEIN"/>
    <property type="match status" value="1"/>
</dbReference>
<evidence type="ECO:0000256" key="1">
    <source>
        <dbReference type="ARBA" id="ARBA00004418"/>
    </source>
</evidence>
<dbReference type="AlphaFoldDB" id="A0A1H9ZU17"/>